<accession>W0F4N7</accession>
<dbReference type="AlphaFoldDB" id="W0F4N7"/>
<dbReference type="GO" id="GO:0003700">
    <property type="term" value="F:DNA-binding transcription factor activity"/>
    <property type="evidence" value="ECO:0007669"/>
    <property type="project" value="InterPro"/>
</dbReference>
<evidence type="ECO:0000259" key="3">
    <source>
        <dbReference type="PROSITE" id="PS51000"/>
    </source>
</evidence>
<protein>
    <submittedName>
        <fullName evidence="4">DNA-binding protein</fullName>
    </submittedName>
</protein>
<dbReference type="HOGENOM" id="CLU_041141_5_1_10"/>
<evidence type="ECO:0000313" key="5">
    <source>
        <dbReference type="Proteomes" id="UP000003586"/>
    </source>
</evidence>
<dbReference type="STRING" id="929713.NIASO_19400"/>
<dbReference type="InterPro" id="IPR026881">
    <property type="entry name" value="WYL_dom"/>
</dbReference>
<dbReference type="eggNOG" id="COG2378">
    <property type="taxonomic scope" value="Bacteria"/>
</dbReference>
<dbReference type="SUPFAM" id="SSF46785">
    <property type="entry name" value="Winged helix' DNA-binding domain"/>
    <property type="match status" value="1"/>
</dbReference>
<dbReference type="PROSITE" id="PS52050">
    <property type="entry name" value="WYL"/>
    <property type="match status" value="1"/>
</dbReference>
<name>W0F4N7_9BACT</name>
<dbReference type="SMART" id="SM00420">
    <property type="entry name" value="HTH_DEOR"/>
    <property type="match status" value="1"/>
</dbReference>
<dbReference type="KEGG" id="nso:NIASO_19400"/>
<dbReference type="RefSeq" id="WP_008588343.1">
    <property type="nucleotide sequence ID" value="NZ_CP007035.1"/>
</dbReference>
<evidence type="ECO:0000256" key="1">
    <source>
        <dbReference type="ARBA" id="ARBA00023015"/>
    </source>
</evidence>
<dbReference type="OrthoDB" id="9815009at2"/>
<keyword evidence="4" id="KW-0238">DNA-binding</keyword>
<keyword evidence="2" id="KW-0804">Transcription</keyword>
<dbReference type="InterPro" id="IPR028349">
    <property type="entry name" value="PafC-like"/>
</dbReference>
<reference evidence="4 5" key="1">
    <citation type="submission" date="2013-12" db="EMBL/GenBank/DDBJ databases">
        <authorList>
            <consortium name="DOE Joint Genome Institute"/>
            <person name="Eisen J."/>
            <person name="Huntemann M."/>
            <person name="Han J."/>
            <person name="Chen A."/>
            <person name="Kyrpides N."/>
            <person name="Mavromatis K."/>
            <person name="Markowitz V."/>
            <person name="Palaniappan K."/>
            <person name="Ivanova N."/>
            <person name="Schaumberg A."/>
            <person name="Pati A."/>
            <person name="Liolios K."/>
            <person name="Nordberg H.P."/>
            <person name="Cantor M.N."/>
            <person name="Hua S.X."/>
            <person name="Woyke T."/>
        </authorList>
    </citation>
    <scope>NUCLEOTIDE SEQUENCE [LARGE SCALE GENOMIC DNA]</scope>
    <source>
        <strain evidence="5">DSM 19437</strain>
    </source>
</reference>
<feature type="domain" description="HTH deoR-type" evidence="3">
    <location>
        <begin position="8"/>
        <end position="63"/>
    </location>
</feature>
<dbReference type="Pfam" id="PF25583">
    <property type="entry name" value="WCX"/>
    <property type="match status" value="1"/>
</dbReference>
<dbReference type="PANTHER" id="PTHR34580">
    <property type="match status" value="1"/>
</dbReference>
<dbReference type="PANTHER" id="PTHR34580:SF1">
    <property type="entry name" value="PROTEIN PAFC"/>
    <property type="match status" value="1"/>
</dbReference>
<evidence type="ECO:0000313" key="4">
    <source>
        <dbReference type="EMBL" id="AHF16758.1"/>
    </source>
</evidence>
<dbReference type="InterPro" id="IPR036390">
    <property type="entry name" value="WH_DNA-bd_sf"/>
</dbReference>
<dbReference type="Gene3D" id="1.10.10.10">
    <property type="entry name" value="Winged helix-like DNA-binding domain superfamily/Winged helix DNA-binding domain"/>
    <property type="match status" value="1"/>
</dbReference>
<dbReference type="InterPro" id="IPR051534">
    <property type="entry name" value="CBASS_pafABC_assoc_protein"/>
</dbReference>
<dbReference type="InterPro" id="IPR001034">
    <property type="entry name" value="DeoR_HTH"/>
</dbReference>
<dbReference type="PROSITE" id="PS51000">
    <property type="entry name" value="HTH_DEOR_2"/>
    <property type="match status" value="1"/>
</dbReference>
<dbReference type="GO" id="GO:0003677">
    <property type="term" value="F:DNA binding"/>
    <property type="evidence" value="ECO:0007669"/>
    <property type="project" value="UniProtKB-KW"/>
</dbReference>
<dbReference type="InterPro" id="IPR013196">
    <property type="entry name" value="HTH_11"/>
</dbReference>
<dbReference type="EMBL" id="CP007035">
    <property type="protein sequence ID" value="AHF16758.1"/>
    <property type="molecule type" value="Genomic_DNA"/>
</dbReference>
<gene>
    <name evidence="4" type="ORF">NIASO_19400</name>
</gene>
<dbReference type="Pfam" id="PF08279">
    <property type="entry name" value="HTH_11"/>
    <property type="match status" value="1"/>
</dbReference>
<keyword evidence="5" id="KW-1185">Reference proteome</keyword>
<dbReference type="PIRSF" id="PIRSF016838">
    <property type="entry name" value="PafC"/>
    <property type="match status" value="1"/>
</dbReference>
<dbReference type="Pfam" id="PF13280">
    <property type="entry name" value="WYL"/>
    <property type="match status" value="1"/>
</dbReference>
<organism evidence="4 5">
    <name type="scientific">Niabella soli DSM 19437</name>
    <dbReference type="NCBI Taxonomy" id="929713"/>
    <lineage>
        <taxon>Bacteria</taxon>
        <taxon>Pseudomonadati</taxon>
        <taxon>Bacteroidota</taxon>
        <taxon>Chitinophagia</taxon>
        <taxon>Chitinophagales</taxon>
        <taxon>Chitinophagaceae</taxon>
        <taxon>Niabella</taxon>
    </lineage>
</organism>
<dbReference type="InterPro" id="IPR036388">
    <property type="entry name" value="WH-like_DNA-bd_sf"/>
</dbReference>
<sequence>MATEPINKFDRIVSILIQLQSKRIVKAQDLADRFDVSLRTIYRDIRSLQTAGVPISSEAGVGYELVEGYRLPPVMFTREEASSFVAAEKLMQKFIDKRLRDHFVAAITKMKAVLRMAEKDWISSIESQVLVRGGQHIFNEKVPEALSVLFDSLAQKVQLEISYKKLESDKAEKRQIEPVGVFHENNFWYLMAWCHLRSDYRQFRTDRIQAIRKLDSAFTKEHPELEHFLTQPKDGPRTKVRIVVDLQIARYLDRQKEHHGFVAQENTPEGIEMTFMCRYAENDFARWFLTFGDYAKILEPETVKQAVREILAKQLEHIDR</sequence>
<keyword evidence="1" id="KW-0805">Transcription regulation</keyword>
<dbReference type="Proteomes" id="UP000003586">
    <property type="component" value="Chromosome"/>
</dbReference>
<evidence type="ECO:0000256" key="2">
    <source>
        <dbReference type="ARBA" id="ARBA00023163"/>
    </source>
</evidence>
<dbReference type="InterPro" id="IPR057727">
    <property type="entry name" value="WCX_dom"/>
</dbReference>
<proteinExistence type="predicted"/>